<dbReference type="Proteomes" id="UP000199658">
    <property type="component" value="Unassembled WGS sequence"/>
</dbReference>
<accession>A0A1I6FTC6</accession>
<evidence type="ECO:0000313" key="2">
    <source>
        <dbReference type="Proteomes" id="UP000199658"/>
    </source>
</evidence>
<reference evidence="2" key="1">
    <citation type="submission" date="2016-10" db="EMBL/GenBank/DDBJ databases">
        <authorList>
            <person name="Varghese N."/>
            <person name="Submissions S."/>
        </authorList>
    </citation>
    <scope>NUCLEOTIDE SEQUENCE [LARGE SCALE GENOMIC DNA]</scope>
    <source>
        <strain evidence="2">DSM 26921</strain>
    </source>
</reference>
<keyword evidence="2" id="KW-1185">Reference proteome</keyword>
<dbReference type="OrthoDB" id="7865696at2"/>
<dbReference type="EMBL" id="FOYO01000001">
    <property type="protein sequence ID" value="SFR33202.1"/>
    <property type="molecule type" value="Genomic_DNA"/>
</dbReference>
<proteinExistence type="predicted"/>
<dbReference type="AlphaFoldDB" id="A0A1I6FTC6"/>
<sequence length="69" mass="7689">MQATLYSHRLKTVLQHTVIELGVTLSIDDETAKVSLAEHEATILEAASLLRIKVDFQKSANATTVTFYR</sequence>
<name>A0A1I6FTC6_9RHOB</name>
<protein>
    <submittedName>
        <fullName evidence="1">Uncharacterized protein</fullName>
    </submittedName>
</protein>
<dbReference type="STRING" id="670154.SAMN04488002_0281"/>
<organism evidence="1 2">
    <name type="scientific">Litoreibacter janthinus</name>
    <dbReference type="NCBI Taxonomy" id="670154"/>
    <lineage>
        <taxon>Bacteria</taxon>
        <taxon>Pseudomonadati</taxon>
        <taxon>Pseudomonadota</taxon>
        <taxon>Alphaproteobacteria</taxon>
        <taxon>Rhodobacterales</taxon>
        <taxon>Roseobacteraceae</taxon>
        <taxon>Litoreibacter</taxon>
    </lineage>
</organism>
<dbReference type="RefSeq" id="WP_090211525.1">
    <property type="nucleotide sequence ID" value="NZ_FOYO01000001.1"/>
</dbReference>
<gene>
    <name evidence="1" type="ORF">SAMN04488002_0281</name>
</gene>
<evidence type="ECO:0000313" key="1">
    <source>
        <dbReference type="EMBL" id="SFR33202.1"/>
    </source>
</evidence>